<dbReference type="PANTHER" id="PTHR10039">
    <property type="entry name" value="AMELOGENIN"/>
    <property type="match status" value="1"/>
</dbReference>
<dbReference type="Pfam" id="PF17111">
    <property type="entry name" value="PigL_N"/>
    <property type="match status" value="1"/>
</dbReference>
<evidence type="ECO:0000256" key="1">
    <source>
        <dbReference type="ARBA" id="ARBA00022737"/>
    </source>
</evidence>
<organism evidence="4 5">
    <name type="scientific">Fusarium irregulare</name>
    <dbReference type="NCBI Taxonomy" id="2494466"/>
    <lineage>
        <taxon>Eukaryota</taxon>
        <taxon>Fungi</taxon>
        <taxon>Dikarya</taxon>
        <taxon>Ascomycota</taxon>
        <taxon>Pezizomycotina</taxon>
        <taxon>Sordariomycetes</taxon>
        <taxon>Hypocreomycetidae</taxon>
        <taxon>Hypocreales</taxon>
        <taxon>Nectriaceae</taxon>
        <taxon>Fusarium</taxon>
        <taxon>Fusarium incarnatum-equiseti species complex</taxon>
    </lineage>
</organism>
<comment type="caution">
    <text evidence="4">The sequence shown here is derived from an EMBL/GenBank/DDBJ whole genome shotgun (WGS) entry which is preliminary data.</text>
</comment>
<dbReference type="PANTHER" id="PTHR10039:SF16">
    <property type="entry name" value="GPI INOSITOL-DEACYLASE"/>
    <property type="match status" value="1"/>
</dbReference>
<dbReference type="Gene3D" id="3.40.50.300">
    <property type="entry name" value="P-loop containing nucleotide triphosphate hydrolases"/>
    <property type="match status" value="1"/>
</dbReference>
<dbReference type="EMBL" id="JAPDHF010000023">
    <property type="protein sequence ID" value="KAJ4004849.1"/>
    <property type="molecule type" value="Genomic_DNA"/>
</dbReference>
<sequence>MSDPLSMTASIAGLAALTAQVFKTMIDYGKAVKDARMDVGILTTELRTLSGMLMNLSLLATSLEASTSSNNFFSDFQLDHLKRTIKNLDVELAKKRSNFEANKFKSVVQKLKWPFSKDDMMKLVEEIRAHKATVNLALSADTLETLTQCFKAQEDTRGEVSRTRNAVETLQEMYSRVELNRERKKIYDYFLKINPQTQFEMTQQLRNIHTGGWFIEHGSVSDWMLQPNSKLWLTGIAGSGKTLLCGLLIERVLEICDADTVLAFFFCDYKDLETQVLTNMLSSIALQIALQKPEAFTKLQKYYNELHPESGLPRQVDVGKLTETITDMCQLFPKVFLIVDGLDECIDNTRENTRGLCQLVRSIPNLSIAVFSRREVEISSELVPDYNEMEISAQDQDLEPYIDTEMTKRPTLCGLPMEERDGIKKTLISKAKGMFRWVTCQLDCLEGLGRIGRETALNELPPTLDESYDRILIKVMSKRGRNIAQEIVRNTLHWVCYDSPGLTIAQICEALSIAFNRDRKGADKCDMVDEKEIMSYCSSLIRKNLEGDKFELAHFTVEEYLKGIDDESKLRLFKYSKADTERSLAQVSLEQIMSPSFASRPVAEMSEYEKAKQRQKDYPFYSYAVSHWPTVPNTHDDAAVRKLLRDLFTTRKRSYLQNSLIHLCIDFVEQSGAEDIRNEVTHLITLILRGDLTPLHIAAMIHSSSLCRWLLSKDINVNSTTFTDLAPIHFALLGVDAFHAKQNPLVETRRWCIKSGLPSSELNETINTLLDHDLKVPAVNRGSVGKLALDVCVRYGDASPFCTLLALFPEDCLDQDALDQIQATFQYPYLKHTVVHDVVQAIFNLDAGVDKTSKIVRALQFVSELVRSDGSWDTYDHDGDQFLPVLIKDADFPKYVWYTAAQDRAEDMSRLLDDPRFKDHFNPAKDINPRYDPLITAGEHDSAKVVRVLLQSGFDWLGEERNGDTVWHVAARADSVHVLQTLLELHKDIKMCLRAVWQGNTPVGDAMSYRRDNAANLLIGHCTNDPAFFMCKRNILECAVEMGSQEVFHALISKGVPSNTSRSISPLHFVNNRCSNSFIEELVQLYGKDNVSKVETTAFQEYIRVILHAADPIPFTGEQVTSRLKILAPTNHIHNGRGSENHIWRLFCKDLGVYGNQPRSAAQIQNIRKLLVGLTNAGITKSFETQGHGPSMTALFEELEVLTFNSGVYRWEDTALNDAYFLLRPAPAVMRHRSTIAFFTKAVRQGHYPTVRWLLARNTPVNIRINSIAPLEQACHTGSFQSFVEILEARELSLGDDLDLLCRLIVTAARNPAEDVNTMKKIRFGLDHGLSVDERVTSPRGLCLGYPAIVLAARLGRHDIVDLLMIRGADVFAEAPDRWDLVKYSIYDNRVHLFQQLHEKSRSISAYDWKACVTFNTTDVSPPTSPKNDELSVLHLAAAGGSAEIIDHMFNNDLVENVDRFLQSK</sequence>
<dbReference type="Gene3D" id="1.25.40.20">
    <property type="entry name" value="Ankyrin repeat-containing domain"/>
    <property type="match status" value="3"/>
</dbReference>
<dbReference type="SMART" id="SM00248">
    <property type="entry name" value="ANK"/>
    <property type="match status" value="9"/>
</dbReference>
<evidence type="ECO:0008006" key="6">
    <source>
        <dbReference type="Google" id="ProtNLM"/>
    </source>
</evidence>
<reference evidence="4" key="1">
    <citation type="submission" date="2022-10" db="EMBL/GenBank/DDBJ databases">
        <title>Fusarium specimens isolated from Avocado Roots.</title>
        <authorList>
            <person name="Stajich J."/>
            <person name="Roper C."/>
            <person name="Heimlech-Rivalta G."/>
        </authorList>
    </citation>
    <scope>NUCLEOTIDE SEQUENCE</scope>
    <source>
        <strain evidence="4">CF00143</strain>
    </source>
</reference>
<name>A0A9W8PFK2_9HYPO</name>
<evidence type="ECO:0000259" key="2">
    <source>
        <dbReference type="Pfam" id="PF17111"/>
    </source>
</evidence>
<feature type="domain" description="Nephrocystin 3-like N-terminal" evidence="3">
    <location>
        <begin position="210"/>
        <end position="373"/>
    </location>
</feature>
<dbReference type="InterPro" id="IPR027417">
    <property type="entry name" value="P-loop_NTPase"/>
</dbReference>
<evidence type="ECO:0000259" key="3">
    <source>
        <dbReference type="Pfam" id="PF24883"/>
    </source>
</evidence>
<dbReference type="Pfam" id="PF24883">
    <property type="entry name" value="NPHP3_N"/>
    <property type="match status" value="1"/>
</dbReference>
<protein>
    <recommendedName>
        <fullName evidence="6">NACHT domain-containing protein</fullName>
    </recommendedName>
</protein>
<dbReference type="InterPro" id="IPR031348">
    <property type="entry name" value="PigL_N"/>
</dbReference>
<keyword evidence="1" id="KW-0677">Repeat</keyword>
<feature type="domain" description="Azaphilone pigments biosynthesis cluster protein L N-terminal" evidence="2">
    <location>
        <begin position="3"/>
        <end position="174"/>
    </location>
</feature>
<dbReference type="Pfam" id="PF00023">
    <property type="entry name" value="Ank"/>
    <property type="match status" value="1"/>
</dbReference>
<proteinExistence type="predicted"/>
<gene>
    <name evidence="4" type="ORF">NW766_011583</name>
</gene>
<evidence type="ECO:0000313" key="4">
    <source>
        <dbReference type="EMBL" id="KAJ4004849.1"/>
    </source>
</evidence>
<keyword evidence="5" id="KW-1185">Reference proteome</keyword>
<dbReference type="InterPro" id="IPR002110">
    <property type="entry name" value="Ankyrin_rpt"/>
</dbReference>
<dbReference type="Proteomes" id="UP001152130">
    <property type="component" value="Unassembled WGS sequence"/>
</dbReference>
<dbReference type="SUPFAM" id="SSF48403">
    <property type="entry name" value="Ankyrin repeat"/>
    <property type="match status" value="2"/>
</dbReference>
<dbReference type="InterPro" id="IPR036770">
    <property type="entry name" value="Ankyrin_rpt-contain_sf"/>
</dbReference>
<dbReference type="InterPro" id="IPR056884">
    <property type="entry name" value="NPHP3-like_N"/>
</dbReference>
<accession>A0A9W8PFK2</accession>
<evidence type="ECO:0000313" key="5">
    <source>
        <dbReference type="Proteomes" id="UP001152130"/>
    </source>
</evidence>